<evidence type="ECO:0000256" key="13">
    <source>
        <dbReference type="SAM" id="MobiDB-lite"/>
    </source>
</evidence>
<dbReference type="KEGG" id="bbel:109473871"/>
<evidence type="ECO:0000256" key="8">
    <source>
        <dbReference type="ARBA" id="ARBA00023136"/>
    </source>
</evidence>
<feature type="domain" description="HYR" evidence="18">
    <location>
        <begin position="532"/>
        <end position="617"/>
    </location>
</feature>
<dbReference type="SMART" id="SM00032">
    <property type="entry name" value="CCP"/>
    <property type="match status" value="4"/>
</dbReference>
<dbReference type="PRINTS" id="PR01983">
    <property type="entry name" value="NOTCH"/>
</dbReference>
<sequence>MAAYLALKRMLFACVFFLNVFHRNAVVAQTATDVADDLNTNLLTPYLSTPGEKVDLVFVVDHSAFSQDKVSRGFLFMVNFVKEILSGFTVDSAHTRVSLITFNTEASVRINDLGSRDETKCTVFSTLDEVREEVPLHRGLTATTDALRRAKEVLMESRSDAKKAVILITDSYSTIGVPPAVGSAEIRSLRWAGWDVDSQGPQLEVFTVGVNGADEAELESVASSSPTNVFNIDNFSTLRQVSKLIHKVPENSSWEVTGRQYCGQCDTSASCACDTGLGQYHCVCDPGYHGDGITCQACPVDTYKDSVGPGTCTACPGTTSSPRGTTSVESCTEVLCPVLPPVPHATSFHIYSPANEAQVNTFTTCKNTPGDFCYFQCDEGFFTSDPTRLYCDGDSWDHGTPTCEVVECESITETAGMTVAYAPSIYGDYTYGTVATITCDEGYRTYGSMERTCTADGTWNGTVTQCQPTECPSLVPPAYGQIYPATCSSEKPEYQTVCTYSCGDGFLLVGPANRTCQSNDQWTDSGVAITCNDTQPPSIVCPSGRTLYSDDGNKKTFHWNSDEPVISDNSGFYNSYTVVPAYSNPYDFLVGIHTLTYKVTDAAGNEASCERRLIVEASQPPSLQFCPNTTTITVTTTTGTLDWSDPVYLDADNNTVTTECDRNKGESASLGTHNIHCNAQGYRAVNLCSFQVILKAPDCNIPADPLHGSSSCTATSTHQERCTLSCDAGYAFASPESQYLCSYSGVWTPEPNWQNCAGEERKGITTQTNTIQYDLSADTCDETVQEEISSSFNKSFFELDFVQTQCANHNCSLPNINVTCETARRRRDVAQNSPTSERRQLKRSAHSRKSSLQEEADLNDIESGRKKRATNFVVTIVFIIRVEVSTGGSVSSSDQSDLFDIQDEIYYGLDDIVADGSFDITIVIAGVTITCDVQTSSYVAEDPELDTTCENGQVSRQPSQYEAYCVNCAVGTYKSGDSCEQCPHGQYQHQEAQQQCLPCPEGTNTTRMGAINITECRKLCSPGNYSSTGLEDCTPCEVGSYQPNERSTSCEQCSNGTSTEAVGSTSEDDCKVVCPAGSSSPTGVVPCSICAEDTYQTDTGQRECVACPDGYETDASGATSQSDCKAHQLYILTITLVITYNLDLETYNENFKEMFEATGLPGEMTVTEIDTDVTSRSARSSSSTLTTCTADHAVSPNEARPNLGTLEQALLDQLGTGMMGTVPASPDNFTIVEKDPCRPDPCINGMCQEDPVRGTGYECVCTVGFAGTDCETDIDDCAQNPCLHSSTCQDGINMFTCHCAPGYTGPNCEIDIDDCSPSPCENGGSCTDLVNEYTCYCMTGYTGTDCSVNTDDCASSPCEHGTCHDLVADYSCTCAAGYSGKDCDIDIDECQSQPCQNGGDCTDLVNAYTCSCAPGFEGVNCETDIDECASNPCDNGGICEDEQNGYKCLCAVGFIGTNCEQNPSPNFDFVMDGSSTNYAAAGNIPDLSALTMSFWMKTSDQMFGTPVSYVMDTWETPHDNLLTLTDYGSFDLYVNGEVAYTMVAANVGEWTHVCVTWQSSDGSWQVFLNGTLENSGTNLATGQVIQGGGTFVLGQENNPSVSTPDERMAFTGQLSRVNVYSTVLSAADINTLAQGCSNDLGTLRGWTDFLSRVGTTAVQNSPSQCQDFDECEEEDICSSYGIHVQCVNTVGDYNCTCAPGYTGETCQRQINLCDSLPCQNGAPCKPLVNDYSCSCIDGWGGKDCSEVANSCESNPCKNGGTCRSYSDGYSCTCTSNLFDSDRNCERICADSICENGGTCDSSDGSCTCSQRFEGTNCQLHKYNPCTENPCLNNGTCNIMDTDGYDCDCAGNIDTDNCEEPDVCSSDPCQNDGICARNGTQRDTYICGCKTGTEGDRCERITDFCAPNPCQNNARCVNKIFEGFDCICPNGFTGTHCDSEIVVCTANLEQNLCQNGGTARENGTTCACDCPEDNFVCAEEGLYGGFTPTCECSKCYGGDDDEDLYCSPGAGQCVVTEEGQPACQCERGYSGKHCQIADHQEEFCTYVTINDMHYKNIQDWRDTIKDNLGSNVANKTRDAYTATGNGYVYESWRINSSYNNIREGSGGKVLVELIMTFTIPPEHGGEYDIPELKEVGTSRNDLRGFNVSVDMYHRSCPGEDDLLVVFIAAGCVGGFVVISLGVLLAWCLKKKKAGPYSRPTSGSTSSRRVGPSPEPIYEDIDSSLPGYQNQAYIERQQSLRMAAWLSHINSDAPPQYENDDQSERPSTSMSGRPIYDNESQGGSSVDIKSGIHPTSDVFTVLSPGARSMDPVRTNRLYPILRDSATPSDVRIPMKQFFPD</sequence>
<evidence type="ECO:0000256" key="9">
    <source>
        <dbReference type="ARBA" id="ARBA00023157"/>
    </source>
</evidence>
<proteinExistence type="predicted"/>
<dbReference type="PROSITE" id="PS50923">
    <property type="entry name" value="SUSHI"/>
    <property type="match status" value="4"/>
</dbReference>
<keyword evidence="2 11" id="KW-0245">EGF-like domain</keyword>
<dbReference type="Pfam" id="PF07699">
    <property type="entry name" value="Ephrin_rec_like"/>
    <property type="match status" value="4"/>
</dbReference>
<comment type="caution">
    <text evidence="11">Lacks conserved residue(s) required for the propagation of feature annotation.</text>
</comment>
<feature type="disulfide bond" evidence="11">
    <location>
        <begin position="1848"/>
        <end position="1857"/>
    </location>
</feature>
<dbReference type="InterPro" id="IPR030476">
    <property type="entry name" value="Pentaxin_CS"/>
</dbReference>
<feature type="domain" description="Sushi" evidence="19">
    <location>
        <begin position="406"/>
        <end position="468"/>
    </location>
</feature>
<dbReference type="FunFam" id="2.10.25.10:FF:000321">
    <property type="entry name" value="Protein delta homolog 1"/>
    <property type="match status" value="1"/>
</dbReference>
<dbReference type="OrthoDB" id="6515930at2759"/>
<feature type="domain" description="Sushi" evidence="19">
    <location>
        <begin position="469"/>
        <end position="533"/>
    </location>
</feature>
<dbReference type="PROSITE" id="PS01186">
    <property type="entry name" value="EGF_2"/>
    <property type="match status" value="11"/>
</dbReference>
<feature type="domain" description="EGF-like" evidence="16">
    <location>
        <begin position="1709"/>
        <end position="1745"/>
    </location>
</feature>
<keyword evidence="7 14" id="KW-1133">Transmembrane helix</keyword>
<name>A0A6P4YJF9_BRABE</name>
<dbReference type="PANTHER" id="PTHR24049">
    <property type="entry name" value="CRUMBS FAMILY MEMBER"/>
    <property type="match status" value="1"/>
</dbReference>
<gene>
    <name evidence="22" type="primary">LOC109473871</name>
</gene>
<dbReference type="PROSITE" id="PS00289">
    <property type="entry name" value="PTX_1"/>
    <property type="match status" value="1"/>
</dbReference>
<dbReference type="GO" id="GO:0016020">
    <property type="term" value="C:membrane"/>
    <property type="evidence" value="ECO:0007669"/>
    <property type="project" value="UniProtKB-SubCell"/>
</dbReference>
<keyword evidence="12" id="KW-0768">Sushi</keyword>
<keyword evidence="4 15" id="KW-0732">Signal</keyword>
<dbReference type="Pfam" id="PF00084">
    <property type="entry name" value="Sushi"/>
    <property type="match status" value="4"/>
</dbReference>
<dbReference type="InterPro" id="IPR002035">
    <property type="entry name" value="VWF_A"/>
</dbReference>
<feature type="compositionally biased region" description="Basic residues" evidence="13">
    <location>
        <begin position="840"/>
        <end position="849"/>
    </location>
</feature>
<dbReference type="Gene3D" id="2.10.70.10">
    <property type="entry name" value="Complement Module, domain 1"/>
    <property type="match status" value="4"/>
</dbReference>
<dbReference type="Pfam" id="PF02494">
    <property type="entry name" value="HYR"/>
    <property type="match status" value="1"/>
</dbReference>
<feature type="disulfide bond" evidence="11">
    <location>
        <begin position="1808"/>
        <end position="1817"/>
    </location>
</feature>
<evidence type="ECO:0000259" key="19">
    <source>
        <dbReference type="PROSITE" id="PS50923"/>
    </source>
</evidence>
<feature type="disulfide bond" evidence="11">
    <location>
        <begin position="1299"/>
        <end position="1308"/>
    </location>
</feature>
<feature type="disulfide bond" evidence="11">
    <location>
        <begin position="1927"/>
        <end position="1936"/>
    </location>
</feature>
<dbReference type="PROSITE" id="PS00010">
    <property type="entry name" value="ASX_HYDROXYL"/>
    <property type="match status" value="6"/>
</dbReference>
<feature type="disulfide bond" evidence="11">
    <location>
        <begin position="1412"/>
        <end position="1421"/>
    </location>
</feature>
<evidence type="ECO:0000256" key="11">
    <source>
        <dbReference type="PROSITE-ProRule" id="PRU00076"/>
    </source>
</evidence>
<dbReference type="SMART" id="SM00159">
    <property type="entry name" value="PTX"/>
    <property type="match status" value="1"/>
</dbReference>
<feature type="transmembrane region" description="Helical" evidence="14">
    <location>
        <begin position="2161"/>
        <end position="2187"/>
    </location>
</feature>
<feature type="domain" description="EGF-like" evidence="16">
    <location>
        <begin position="1349"/>
        <end position="1384"/>
    </location>
</feature>
<dbReference type="Proteomes" id="UP000515135">
    <property type="component" value="Unplaced"/>
</dbReference>
<dbReference type="InterPro" id="IPR000152">
    <property type="entry name" value="EGF-type_Asp/Asn_hydroxyl_site"/>
</dbReference>
<dbReference type="PROSITE" id="PS01187">
    <property type="entry name" value="EGF_CA"/>
    <property type="match status" value="3"/>
</dbReference>
<feature type="domain" description="EGF-like" evidence="16">
    <location>
        <begin position="1233"/>
        <end position="1271"/>
    </location>
</feature>
<dbReference type="InterPro" id="IPR018097">
    <property type="entry name" value="EGF_Ca-bd_CS"/>
</dbReference>
<dbReference type="PANTHER" id="PTHR24049:SF22">
    <property type="entry name" value="DROSOPHILA CRUMBS HOMOLOG"/>
    <property type="match status" value="1"/>
</dbReference>
<dbReference type="FunFam" id="2.10.25.10:FF:000247">
    <property type="entry name" value="Delta/notch like EGF repeat containing"/>
    <property type="match status" value="1"/>
</dbReference>
<dbReference type="CDD" id="cd01450">
    <property type="entry name" value="vWFA_subfamily_ECM"/>
    <property type="match status" value="1"/>
</dbReference>
<dbReference type="FunFam" id="2.10.50.10:FF:000018">
    <property type="entry name" value="Sushi, von Willebrand factor type A, EGF and pentraxin domain-containing 1"/>
    <property type="match status" value="2"/>
</dbReference>
<dbReference type="SUPFAM" id="SSF57535">
    <property type="entry name" value="Complement control module/SCR domain"/>
    <property type="match status" value="4"/>
</dbReference>
<evidence type="ECO:0000256" key="12">
    <source>
        <dbReference type="PROSITE-ProRule" id="PRU00302"/>
    </source>
</evidence>
<feature type="domain" description="Sushi" evidence="19">
    <location>
        <begin position="334"/>
        <end position="405"/>
    </location>
</feature>
<evidence type="ECO:0000256" key="15">
    <source>
        <dbReference type="SAM" id="SignalP"/>
    </source>
</evidence>
<evidence type="ECO:0000256" key="2">
    <source>
        <dbReference type="ARBA" id="ARBA00022536"/>
    </source>
</evidence>
<dbReference type="SUPFAM" id="SSF57184">
    <property type="entry name" value="Growth factor receptor domain"/>
    <property type="match status" value="3"/>
</dbReference>
<keyword evidence="8 14" id="KW-0472">Membrane</keyword>
<feature type="disulfide bond" evidence="11">
    <location>
        <begin position="1237"/>
        <end position="1247"/>
    </location>
</feature>
<dbReference type="InterPro" id="IPR000436">
    <property type="entry name" value="Sushi_SCR_CCP_dom"/>
</dbReference>
<comment type="subcellular location">
    <subcellularLocation>
        <location evidence="1">Membrane</location>
        <topology evidence="1">Single-pass membrane protein</topology>
    </subcellularLocation>
</comment>
<dbReference type="GO" id="GO:0120025">
    <property type="term" value="C:plasma membrane bounded cell projection"/>
    <property type="evidence" value="ECO:0007669"/>
    <property type="project" value="UniProtKB-ARBA"/>
</dbReference>
<dbReference type="GO" id="GO:0071944">
    <property type="term" value="C:cell periphery"/>
    <property type="evidence" value="ECO:0007669"/>
    <property type="project" value="UniProtKB-ARBA"/>
</dbReference>
<dbReference type="RefSeq" id="XP_019629555.1">
    <property type="nucleotide sequence ID" value="XM_019773996.1"/>
</dbReference>
<feature type="signal peptide" evidence="15">
    <location>
        <begin position="1"/>
        <end position="28"/>
    </location>
</feature>
<feature type="disulfide bond" evidence="11">
    <location>
        <begin position="1697"/>
        <end position="1706"/>
    </location>
</feature>
<keyword evidence="9 11" id="KW-1015">Disulfide bond</keyword>
<dbReference type="PROSITE" id="PS50026">
    <property type="entry name" value="EGF_3"/>
    <property type="match status" value="14"/>
</dbReference>
<dbReference type="Gene3D" id="2.10.25.10">
    <property type="entry name" value="Laminin"/>
    <property type="match status" value="12"/>
</dbReference>
<feature type="chain" id="PRO_5027640306" evidence="15">
    <location>
        <begin position="29"/>
        <end position="2338"/>
    </location>
</feature>
<dbReference type="InterPro" id="IPR001759">
    <property type="entry name" value="PTX_dom"/>
</dbReference>
<dbReference type="FunFam" id="2.10.25.10:FF:000004">
    <property type="entry name" value="Neurogenic locus notch 1"/>
    <property type="match status" value="1"/>
</dbReference>
<keyword evidence="21" id="KW-1185">Reference proteome</keyword>
<dbReference type="PROSITE" id="PS50234">
    <property type="entry name" value="VWFA"/>
    <property type="match status" value="1"/>
</dbReference>
<dbReference type="GO" id="GO:0007399">
    <property type="term" value="P:nervous system development"/>
    <property type="evidence" value="ECO:0007669"/>
    <property type="project" value="UniProtKB-ARBA"/>
</dbReference>
<feature type="disulfide bond" evidence="11">
    <location>
        <begin position="1242"/>
        <end position="1259"/>
    </location>
</feature>
<dbReference type="Pfam" id="PF12661">
    <property type="entry name" value="hEGF"/>
    <property type="match status" value="2"/>
</dbReference>
<evidence type="ECO:0000256" key="1">
    <source>
        <dbReference type="ARBA" id="ARBA00004167"/>
    </source>
</evidence>
<feature type="disulfide bond" evidence="11">
    <location>
        <begin position="1261"/>
        <end position="1270"/>
    </location>
</feature>
<dbReference type="Gene3D" id="2.10.50.10">
    <property type="entry name" value="Tumor Necrosis Factor Receptor, subunit A, domain 2"/>
    <property type="match status" value="4"/>
</dbReference>
<dbReference type="InterPro" id="IPR003410">
    <property type="entry name" value="HYR_dom"/>
</dbReference>
<feature type="domain" description="EGF-like" evidence="16">
    <location>
        <begin position="1273"/>
        <end position="1309"/>
    </location>
</feature>
<evidence type="ECO:0000256" key="10">
    <source>
        <dbReference type="ARBA" id="ARBA00023180"/>
    </source>
</evidence>
<feature type="disulfide bond" evidence="11">
    <location>
        <begin position="1353"/>
        <end position="1363"/>
    </location>
</feature>
<feature type="disulfide bond" evidence="11">
    <location>
        <begin position="1450"/>
        <end position="1459"/>
    </location>
</feature>
<feature type="domain" description="EGF-like" evidence="16">
    <location>
        <begin position="1667"/>
        <end position="1707"/>
    </location>
</feature>
<dbReference type="SMART" id="SM00181">
    <property type="entry name" value="EGF"/>
    <property type="match status" value="17"/>
</dbReference>
<accession>A0A6P4YJF9</accession>
<dbReference type="PROSITE" id="PS50825">
    <property type="entry name" value="HYR"/>
    <property type="match status" value="1"/>
</dbReference>
<dbReference type="InterPro" id="IPR035976">
    <property type="entry name" value="Sushi/SCR/CCP_sf"/>
</dbReference>
<dbReference type="CDD" id="cd00033">
    <property type="entry name" value="CCP"/>
    <property type="match status" value="4"/>
</dbReference>
<evidence type="ECO:0000259" key="20">
    <source>
        <dbReference type="PROSITE" id="PS51828"/>
    </source>
</evidence>
<feature type="disulfide bond" evidence="11">
    <location>
        <begin position="1374"/>
        <end position="1383"/>
    </location>
</feature>
<dbReference type="Gene3D" id="3.40.50.410">
    <property type="entry name" value="von Willebrand factor, type A domain"/>
    <property type="match status" value="1"/>
</dbReference>
<feature type="domain" description="EGF-like" evidence="16">
    <location>
        <begin position="1996"/>
        <end position="2034"/>
    </location>
</feature>
<feature type="disulfide bond" evidence="11">
    <location>
        <begin position="2024"/>
        <end position="2033"/>
    </location>
</feature>
<organism evidence="21 22">
    <name type="scientific">Branchiostoma belcheri</name>
    <name type="common">Amphioxus</name>
    <dbReference type="NCBI Taxonomy" id="7741"/>
    <lineage>
        <taxon>Eukaryota</taxon>
        <taxon>Metazoa</taxon>
        <taxon>Chordata</taxon>
        <taxon>Cephalochordata</taxon>
        <taxon>Leptocardii</taxon>
        <taxon>Amphioxiformes</taxon>
        <taxon>Branchiostomatidae</taxon>
        <taxon>Branchiostoma</taxon>
    </lineage>
</organism>
<dbReference type="GO" id="GO:0003008">
    <property type="term" value="P:system process"/>
    <property type="evidence" value="ECO:0007669"/>
    <property type="project" value="UniProtKB-ARBA"/>
</dbReference>
<keyword evidence="3 14" id="KW-0812">Transmembrane</keyword>
<feature type="domain" description="Pentraxin (PTX)" evidence="20">
    <location>
        <begin position="1461"/>
        <end position="1665"/>
    </location>
</feature>
<dbReference type="SUPFAM" id="SSF57196">
    <property type="entry name" value="EGF/Laminin"/>
    <property type="match status" value="5"/>
</dbReference>
<dbReference type="CDD" id="cd00054">
    <property type="entry name" value="EGF_CA"/>
    <property type="match status" value="8"/>
</dbReference>
<dbReference type="FunFam" id="2.10.25.10:FF:000122">
    <property type="entry name" value="Protein crumbs homolog 2"/>
    <property type="match status" value="1"/>
</dbReference>
<keyword evidence="10" id="KW-0325">Glycoprotein</keyword>
<feature type="domain" description="EGF-like" evidence="16">
    <location>
        <begin position="1900"/>
        <end position="1937"/>
    </location>
</feature>
<dbReference type="InterPro" id="IPR001881">
    <property type="entry name" value="EGF-like_Ca-bd_dom"/>
</dbReference>
<feature type="disulfide bond" evidence="11">
    <location>
        <begin position="2005"/>
        <end position="2022"/>
    </location>
</feature>
<dbReference type="SMART" id="SM00327">
    <property type="entry name" value="VWA"/>
    <property type="match status" value="1"/>
</dbReference>
<feature type="domain" description="EGF-like" evidence="16">
    <location>
        <begin position="1386"/>
        <end position="1422"/>
    </location>
</feature>
<feature type="disulfide bond" evidence="11">
    <location>
        <begin position="1735"/>
        <end position="1744"/>
    </location>
</feature>
<dbReference type="InterPro" id="IPR036465">
    <property type="entry name" value="vWFA_dom_sf"/>
</dbReference>
<dbReference type="GO" id="GO:0005509">
    <property type="term" value="F:calcium ion binding"/>
    <property type="evidence" value="ECO:0007669"/>
    <property type="project" value="InterPro"/>
</dbReference>
<dbReference type="SUPFAM" id="SSF49899">
    <property type="entry name" value="Concanavalin A-like lectins/glucanases"/>
    <property type="match status" value="1"/>
</dbReference>
<feature type="region of interest" description="Disordered" evidence="13">
    <location>
        <begin position="826"/>
        <end position="860"/>
    </location>
</feature>
<dbReference type="InterPro" id="IPR000742">
    <property type="entry name" value="EGF"/>
</dbReference>
<feature type="disulfide bond" evidence="11">
    <location>
        <begin position="1337"/>
        <end position="1346"/>
    </location>
</feature>
<feature type="domain" description="EGF-like" evidence="16">
    <location>
        <begin position="1747"/>
        <end position="1785"/>
    </location>
</feature>
<evidence type="ECO:0000256" key="14">
    <source>
        <dbReference type="SAM" id="Phobius"/>
    </source>
</evidence>
<dbReference type="Pfam" id="PF00092">
    <property type="entry name" value="VWA"/>
    <property type="match status" value="1"/>
</dbReference>
<feature type="region of interest" description="Disordered" evidence="13">
    <location>
        <begin position="2249"/>
        <end position="2289"/>
    </location>
</feature>
<dbReference type="Pfam" id="PF00354">
    <property type="entry name" value="Pentaxin"/>
    <property type="match status" value="1"/>
</dbReference>
<evidence type="ECO:0000259" key="17">
    <source>
        <dbReference type="PROSITE" id="PS50234"/>
    </source>
</evidence>
<feature type="disulfide bond" evidence="12">
    <location>
        <begin position="439"/>
        <end position="466"/>
    </location>
</feature>
<dbReference type="GeneID" id="109473871"/>
<dbReference type="Pfam" id="PF00008">
    <property type="entry name" value="EGF"/>
    <property type="match status" value="6"/>
</dbReference>
<keyword evidence="5" id="KW-0677">Repeat</keyword>
<evidence type="ECO:0000256" key="4">
    <source>
        <dbReference type="ARBA" id="ARBA00022729"/>
    </source>
</evidence>
<dbReference type="PRINTS" id="PR00010">
    <property type="entry name" value="EGFBLOOD"/>
</dbReference>
<feature type="domain" description="EGF-like" evidence="16">
    <location>
        <begin position="1859"/>
        <end position="1898"/>
    </location>
</feature>
<reference evidence="22" key="1">
    <citation type="submission" date="2025-08" db="UniProtKB">
        <authorList>
            <consortium name="RefSeq"/>
        </authorList>
    </citation>
    <scope>IDENTIFICATION</scope>
    <source>
        <tissue evidence="22">Gonad</tissue>
    </source>
</reference>
<evidence type="ECO:0000259" key="18">
    <source>
        <dbReference type="PROSITE" id="PS50825"/>
    </source>
</evidence>
<feature type="domain" description="EGF-like" evidence="16">
    <location>
        <begin position="1821"/>
        <end position="1858"/>
    </location>
</feature>
<feature type="domain" description="EGF-like" evidence="16">
    <location>
        <begin position="1786"/>
        <end position="1818"/>
    </location>
</feature>
<dbReference type="InterPro" id="IPR051022">
    <property type="entry name" value="Notch_Cell-Fate_Det"/>
</dbReference>
<dbReference type="PROSITE" id="PS51828">
    <property type="entry name" value="PTX_2"/>
    <property type="match status" value="1"/>
</dbReference>
<feature type="compositionally biased region" description="Low complexity" evidence="13">
    <location>
        <begin position="2193"/>
        <end position="2210"/>
    </location>
</feature>
<dbReference type="SUPFAM" id="SSF53300">
    <property type="entry name" value="vWA-like"/>
    <property type="match status" value="1"/>
</dbReference>
<dbReference type="InterPro" id="IPR011641">
    <property type="entry name" value="Tyr-kin_ephrin_A/B_rcpt-like"/>
</dbReference>
<feature type="disulfide bond" evidence="11">
    <location>
        <begin position="1888"/>
        <end position="1897"/>
    </location>
</feature>
<feature type="domain" description="Sushi" evidence="19">
    <location>
        <begin position="697"/>
        <end position="758"/>
    </location>
</feature>
<dbReference type="SMART" id="SM01411">
    <property type="entry name" value="Ephrin_rec_like"/>
    <property type="match status" value="5"/>
</dbReference>
<feature type="domain" description="EGF-like" evidence="16">
    <location>
        <begin position="1311"/>
        <end position="1347"/>
    </location>
</feature>
<evidence type="ECO:0000313" key="22">
    <source>
        <dbReference type="RefSeq" id="XP_019629555.1"/>
    </source>
</evidence>
<dbReference type="InterPro" id="IPR009030">
    <property type="entry name" value="Growth_fac_rcpt_cys_sf"/>
</dbReference>
<evidence type="ECO:0000256" key="7">
    <source>
        <dbReference type="ARBA" id="ARBA00022989"/>
    </source>
</evidence>
<feature type="domain" description="EGF-like" evidence="16">
    <location>
        <begin position="1424"/>
        <end position="1460"/>
    </location>
</feature>
<evidence type="ECO:0000256" key="3">
    <source>
        <dbReference type="ARBA" id="ARBA00022692"/>
    </source>
</evidence>
<dbReference type="FunFam" id="2.10.25.10:FF:000472">
    <property type="entry name" value="Uncharacterized protein, isoform A"/>
    <property type="match status" value="2"/>
</dbReference>
<feature type="region of interest" description="Disordered" evidence="13">
    <location>
        <begin position="2192"/>
        <end position="2222"/>
    </location>
</feature>
<dbReference type="Gene3D" id="2.60.120.200">
    <property type="match status" value="1"/>
</dbReference>
<dbReference type="PROSITE" id="PS00022">
    <property type="entry name" value="EGF_1"/>
    <property type="match status" value="12"/>
</dbReference>
<evidence type="ECO:0000256" key="6">
    <source>
        <dbReference type="ARBA" id="ARBA00022837"/>
    </source>
</evidence>
<evidence type="ECO:0000259" key="16">
    <source>
        <dbReference type="PROSITE" id="PS50026"/>
    </source>
</evidence>
<dbReference type="InterPro" id="IPR013320">
    <property type="entry name" value="ConA-like_dom_sf"/>
</dbReference>
<dbReference type="GO" id="GO:0051240">
    <property type="term" value="P:positive regulation of multicellular organismal process"/>
    <property type="evidence" value="ECO:0007669"/>
    <property type="project" value="UniProtKB-ARBA"/>
</dbReference>
<evidence type="ECO:0000313" key="21">
    <source>
        <dbReference type="Proteomes" id="UP000515135"/>
    </source>
</evidence>
<dbReference type="SMART" id="SM00179">
    <property type="entry name" value="EGF_CA"/>
    <property type="match status" value="12"/>
</dbReference>
<feature type="domain" description="VWFA" evidence="17">
    <location>
        <begin position="55"/>
        <end position="248"/>
    </location>
</feature>
<keyword evidence="6" id="KW-0106">Calcium</keyword>
<evidence type="ECO:0000256" key="5">
    <source>
        <dbReference type="ARBA" id="ARBA00022737"/>
    </source>
</evidence>
<protein>
    <submittedName>
        <fullName evidence="22">LOW QUALITY PROTEIN: sushi, von Willebrand factor type A, EGF and pentraxin domain-containing protein 1-like</fullName>
    </submittedName>
</protein>
<dbReference type="InterPro" id="IPR013032">
    <property type="entry name" value="EGF-like_CS"/>
</dbReference>